<feature type="compositionally biased region" description="Basic and acidic residues" evidence="1">
    <location>
        <begin position="188"/>
        <end position="197"/>
    </location>
</feature>
<evidence type="ECO:0000313" key="2">
    <source>
        <dbReference type="EMBL" id="SVE18821.1"/>
    </source>
</evidence>
<dbReference type="GO" id="GO:0005737">
    <property type="term" value="C:cytoplasm"/>
    <property type="evidence" value="ECO:0007669"/>
    <property type="project" value="TreeGrafter"/>
</dbReference>
<dbReference type="Pfam" id="PF03989">
    <property type="entry name" value="DNA_gyraseA_C"/>
    <property type="match status" value="4"/>
</dbReference>
<dbReference type="GO" id="GO:0003677">
    <property type="term" value="F:DNA binding"/>
    <property type="evidence" value="ECO:0007669"/>
    <property type="project" value="InterPro"/>
</dbReference>
<protein>
    <recommendedName>
        <fullName evidence="3">DNA gyrase subunit A</fullName>
    </recommendedName>
</protein>
<proteinExistence type="predicted"/>
<reference evidence="2" key="1">
    <citation type="submission" date="2018-05" db="EMBL/GenBank/DDBJ databases">
        <authorList>
            <person name="Lanie J.A."/>
            <person name="Ng W.-L."/>
            <person name="Kazmierczak K.M."/>
            <person name="Andrzejewski T.M."/>
            <person name="Davidsen T.M."/>
            <person name="Wayne K.J."/>
            <person name="Tettelin H."/>
            <person name="Glass J.I."/>
            <person name="Rusch D."/>
            <person name="Podicherti R."/>
            <person name="Tsui H.-C.T."/>
            <person name="Winkler M.E."/>
        </authorList>
    </citation>
    <scope>NUCLEOTIDE SEQUENCE</scope>
</reference>
<feature type="non-terminal residue" evidence="2">
    <location>
        <position position="246"/>
    </location>
</feature>
<dbReference type="InterPro" id="IPR050220">
    <property type="entry name" value="Type_II_DNA_Topoisomerases"/>
</dbReference>
<dbReference type="AlphaFoldDB" id="A0A383BG67"/>
<feature type="non-terminal residue" evidence="2">
    <location>
        <position position="1"/>
    </location>
</feature>
<dbReference type="GO" id="GO:0005524">
    <property type="term" value="F:ATP binding"/>
    <property type="evidence" value="ECO:0007669"/>
    <property type="project" value="InterPro"/>
</dbReference>
<dbReference type="PANTHER" id="PTHR43493:SF5">
    <property type="entry name" value="DNA GYRASE SUBUNIT A, CHLOROPLASTIC_MITOCHONDRIAL"/>
    <property type="match status" value="1"/>
</dbReference>
<dbReference type="InterPro" id="IPR035516">
    <property type="entry name" value="Gyrase/topoIV_suA_C"/>
</dbReference>
<dbReference type="GO" id="GO:0003918">
    <property type="term" value="F:DNA topoisomerase type II (double strand cut, ATP-hydrolyzing) activity"/>
    <property type="evidence" value="ECO:0007669"/>
    <property type="project" value="TreeGrafter"/>
</dbReference>
<dbReference type="Gene3D" id="2.120.10.90">
    <property type="entry name" value="DNA gyrase/topoisomerase IV, subunit A, C-terminal"/>
    <property type="match status" value="1"/>
</dbReference>
<evidence type="ECO:0000256" key="1">
    <source>
        <dbReference type="SAM" id="MobiDB-lite"/>
    </source>
</evidence>
<organism evidence="2">
    <name type="scientific">marine metagenome</name>
    <dbReference type="NCBI Taxonomy" id="408172"/>
    <lineage>
        <taxon>unclassified sequences</taxon>
        <taxon>metagenomes</taxon>
        <taxon>ecological metagenomes</taxon>
    </lineage>
</organism>
<dbReference type="GO" id="GO:0009330">
    <property type="term" value="C:DNA topoisomerase type II (double strand cut, ATP-hydrolyzing) complex"/>
    <property type="evidence" value="ECO:0007669"/>
    <property type="project" value="TreeGrafter"/>
</dbReference>
<dbReference type="SUPFAM" id="SSF101904">
    <property type="entry name" value="GyrA/ParC C-terminal domain-like"/>
    <property type="match status" value="1"/>
</dbReference>
<dbReference type="PANTHER" id="PTHR43493">
    <property type="entry name" value="DNA GYRASE/TOPOISOMERASE SUBUNIT A"/>
    <property type="match status" value="1"/>
</dbReference>
<sequence length="246" mass="27210">TGGMVYMLKVYKLPSATPQARGKPMVNLLPLKAGEFIATMMPLPEDEATWDEMHVMFATSRGDVRRNPLRDFTNVKSNGKIAMKLEERKGEKPAELIGVKTCSEGQDVLLAITSGKCIRFPITEVREFASRNSTGVRGIKCSAEDRVVSMSILDHQAIDKDVRDAYLKQTSADRRNTNDDMDGSLSESNHEGEASLAQREEMILTVTENGYGKRTSAYEYRITRRGGQGIINIVTSPRNGSVVASF</sequence>
<accession>A0A383BG67</accession>
<name>A0A383BG67_9ZZZZ</name>
<feature type="region of interest" description="Disordered" evidence="1">
    <location>
        <begin position="170"/>
        <end position="197"/>
    </location>
</feature>
<dbReference type="EMBL" id="UINC01200093">
    <property type="protein sequence ID" value="SVE18821.1"/>
    <property type="molecule type" value="Genomic_DNA"/>
</dbReference>
<dbReference type="GO" id="GO:0006265">
    <property type="term" value="P:DNA topological change"/>
    <property type="evidence" value="ECO:0007669"/>
    <property type="project" value="InterPro"/>
</dbReference>
<evidence type="ECO:0008006" key="3">
    <source>
        <dbReference type="Google" id="ProtNLM"/>
    </source>
</evidence>
<gene>
    <name evidence="2" type="ORF">METZ01_LOCUS471675</name>
</gene>
<dbReference type="InterPro" id="IPR006691">
    <property type="entry name" value="GyrA/parC_rep"/>
</dbReference>